<dbReference type="Gene3D" id="2.60.40.10">
    <property type="entry name" value="Immunoglobulins"/>
    <property type="match status" value="1"/>
</dbReference>
<dbReference type="EMBL" id="RQJO01000008">
    <property type="protein sequence ID" value="RRB04245.1"/>
    <property type="molecule type" value="Genomic_DNA"/>
</dbReference>
<dbReference type="Gene3D" id="2.160.20.10">
    <property type="entry name" value="Single-stranded right-handed beta-helix, Pectin lyase-like"/>
    <property type="match status" value="1"/>
</dbReference>
<dbReference type="InterPro" id="IPR006626">
    <property type="entry name" value="PbH1"/>
</dbReference>
<reference evidence="2 3" key="1">
    <citation type="submission" date="2018-11" db="EMBL/GenBank/DDBJ databases">
        <authorList>
            <person name="Zhou Z."/>
            <person name="Wang G."/>
        </authorList>
    </citation>
    <scope>NUCLEOTIDE SEQUENCE [LARGE SCALE GENOMIC DNA]</scope>
    <source>
        <strain evidence="2 3">KCTC52004</strain>
    </source>
</reference>
<dbReference type="SMART" id="SM00710">
    <property type="entry name" value="PbH1"/>
    <property type="match status" value="3"/>
</dbReference>
<evidence type="ECO:0000313" key="3">
    <source>
        <dbReference type="Proteomes" id="UP000271925"/>
    </source>
</evidence>
<evidence type="ECO:0000259" key="1">
    <source>
        <dbReference type="SMART" id="SM00736"/>
    </source>
</evidence>
<proteinExistence type="predicted"/>
<dbReference type="GO" id="GO:0016020">
    <property type="term" value="C:membrane"/>
    <property type="evidence" value="ECO:0007669"/>
    <property type="project" value="InterPro"/>
</dbReference>
<dbReference type="SUPFAM" id="SSF49313">
    <property type="entry name" value="Cadherin-like"/>
    <property type="match status" value="1"/>
</dbReference>
<dbReference type="InterPro" id="IPR015919">
    <property type="entry name" value="Cadherin-like_sf"/>
</dbReference>
<comment type="caution">
    <text evidence="2">The sequence shown here is derived from an EMBL/GenBank/DDBJ whole genome shotgun (WGS) entry which is preliminary data.</text>
</comment>
<feature type="domain" description="Dystroglycan-type cadherin-like" evidence="1">
    <location>
        <begin position="557"/>
        <end position="645"/>
    </location>
</feature>
<accession>A0A3P1BT02</accession>
<gene>
    <name evidence="2" type="ORF">EHT25_12045</name>
</gene>
<evidence type="ECO:0000313" key="2">
    <source>
        <dbReference type="EMBL" id="RRB04245.1"/>
    </source>
</evidence>
<protein>
    <recommendedName>
        <fullName evidence="1">Dystroglycan-type cadherin-like domain-containing protein</fullName>
    </recommendedName>
</protein>
<name>A0A3P1BT02_9BACT</name>
<keyword evidence="3" id="KW-1185">Reference proteome</keyword>
<dbReference type="InterPro" id="IPR011050">
    <property type="entry name" value="Pectin_lyase_fold/virulence"/>
</dbReference>
<dbReference type="Pfam" id="PF05345">
    <property type="entry name" value="He_PIG"/>
    <property type="match status" value="1"/>
</dbReference>
<sequence>MPNMIFDFPFLSFPINILALSMKKFTSDYIFVYQPYISATLKFLSVLTVFFLGLTPGLYAQITVNGSGNYSTIQEAVNNASAGATIAVPAGVYNENITIAKSLTITGAGRTSTTIVGQSGGEATVGVNGPLTGFSLTGFTILGLDNGNPGIENGALFLRGTLSSVTIADNEIIANGDLGFATIYGSAINAITVSGNIFSGKTFTGDNPNTGDQFVINNVARAPVFFNGGGSGSRVSNLTFTDNQITAIAGTSAGGNLLVNIEAENATIKGNTFSGSTGGAIPRAALRLRGTGHSVTCNTFLSSCSNCLHIERDKFNEDPLSGATPSSVVGLASQNTFPDGGYYVSPSTSFTAIYPTSAQAQAVVTGGQTVAEAHFTATPASQTVDAGTTTSLTAVGCDGGMVSWSPGGASGASFTTPAITATTTYTATCTPAGGGCSFTATATIVVPTVTGNFEGFMQTVNCSSLTGWVWDKGKPNVPLQVGLYEGNNLITIINADKFRQDLLTANKGNGVHAYNIPTPEELKNGSAHVLTARVLNSAYQLKDSPKVLNCGVPNPAPVAPAVSPLSATVNVAYTSSQLPAFTDADPLTYGLTGLPNNLTFDGTTRVISGTPVVAGTFLLNYTASDGTTTSSASVTLTVTGTNSGTVSGNFEGFLQTVNCGVFTGWVYDKNQPNAPITVEFFEGGNSIGVVEASNFRQDLKTAGKGNGFHAFSVPTPAGVKTGTTRVIGARVLNSTYQLKDSPKTLNCPSPAPARVSAPSAEGNSLKVSVLGNPIADQVQVEVQGAEEQTLRLQINDAQGRIVAEHIVQKAGAIERQTLRVGNQPAGLLFLRVSVPGQIQTLKLLKP</sequence>
<organism evidence="2 3">
    <name type="scientific">Larkinella rosea</name>
    <dbReference type="NCBI Taxonomy" id="2025312"/>
    <lineage>
        <taxon>Bacteria</taxon>
        <taxon>Pseudomonadati</taxon>
        <taxon>Bacteroidota</taxon>
        <taxon>Cytophagia</taxon>
        <taxon>Cytophagales</taxon>
        <taxon>Spirosomataceae</taxon>
        <taxon>Larkinella</taxon>
    </lineage>
</organism>
<dbReference type="InterPro" id="IPR006644">
    <property type="entry name" value="Cadg"/>
</dbReference>
<dbReference type="AlphaFoldDB" id="A0A3P1BT02"/>
<dbReference type="Proteomes" id="UP000271925">
    <property type="component" value="Unassembled WGS sequence"/>
</dbReference>
<dbReference type="SMART" id="SM00736">
    <property type="entry name" value="CADG"/>
    <property type="match status" value="1"/>
</dbReference>
<dbReference type="InterPro" id="IPR012334">
    <property type="entry name" value="Pectin_lyas_fold"/>
</dbReference>
<dbReference type="InterPro" id="IPR013783">
    <property type="entry name" value="Ig-like_fold"/>
</dbReference>
<dbReference type="OrthoDB" id="9804686at2"/>
<dbReference type="SUPFAM" id="SSF51126">
    <property type="entry name" value="Pectin lyase-like"/>
    <property type="match status" value="1"/>
</dbReference>
<dbReference type="GO" id="GO:0005509">
    <property type="term" value="F:calcium ion binding"/>
    <property type="evidence" value="ECO:0007669"/>
    <property type="project" value="InterPro"/>
</dbReference>